<dbReference type="Gene3D" id="3.30.70.660">
    <property type="entry name" value="Pseudouridine synthase I, catalytic domain, C-terminal subdomain"/>
    <property type="match status" value="1"/>
</dbReference>
<evidence type="ECO:0000313" key="9">
    <source>
        <dbReference type="EMBL" id="MCD1654897.1"/>
    </source>
</evidence>
<feature type="domain" description="Pseudouridine synthase I TruA alpha/beta" evidence="8">
    <location>
        <begin position="19"/>
        <end position="120"/>
    </location>
</feature>
<proteinExistence type="inferred from homology"/>
<dbReference type="PIRSF" id="PIRSF001430">
    <property type="entry name" value="tRNA_psdUrid_synth"/>
    <property type="match status" value="1"/>
</dbReference>
<dbReference type="InterPro" id="IPR001406">
    <property type="entry name" value="PsdUridine_synth_TruA"/>
</dbReference>
<comment type="similarity">
    <text evidence="1 4 7">Belongs to the tRNA pseudouridine synthase TruA family.</text>
</comment>
<comment type="caution">
    <text evidence="4">Lacks conserved residue(s) required for the propagation of feature annotation.</text>
</comment>
<feature type="binding site" evidence="4 6">
    <location>
        <position position="126"/>
    </location>
    <ligand>
        <name>substrate</name>
    </ligand>
</feature>
<keyword evidence="3 4" id="KW-0413">Isomerase</keyword>
<keyword evidence="2 4" id="KW-0819">tRNA processing</keyword>
<name>A0AAE3JI97_9SPIR</name>
<organism evidence="9 10">
    <name type="scientific">Teretinema zuelzerae</name>
    <dbReference type="NCBI Taxonomy" id="156"/>
    <lineage>
        <taxon>Bacteria</taxon>
        <taxon>Pseudomonadati</taxon>
        <taxon>Spirochaetota</taxon>
        <taxon>Spirochaetia</taxon>
        <taxon>Spirochaetales</taxon>
        <taxon>Treponemataceae</taxon>
        <taxon>Teretinema</taxon>
    </lineage>
</organism>
<evidence type="ECO:0000256" key="1">
    <source>
        <dbReference type="ARBA" id="ARBA00009375"/>
    </source>
</evidence>
<dbReference type="RefSeq" id="WP_230755545.1">
    <property type="nucleotide sequence ID" value="NZ_JAINWA010000003.1"/>
</dbReference>
<dbReference type="PANTHER" id="PTHR11142:SF0">
    <property type="entry name" value="TRNA PSEUDOURIDINE SYNTHASE-LIKE 1"/>
    <property type="match status" value="1"/>
</dbReference>
<keyword evidence="10" id="KW-1185">Reference proteome</keyword>
<dbReference type="AlphaFoldDB" id="A0AAE3JI97"/>
<evidence type="ECO:0000256" key="6">
    <source>
        <dbReference type="PIRSR" id="PIRSR001430-2"/>
    </source>
</evidence>
<evidence type="ECO:0000256" key="7">
    <source>
        <dbReference type="RuleBase" id="RU003792"/>
    </source>
</evidence>
<dbReference type="GO" id="GO:0003723">
    <property type="term" value="F:RNA binding"/>
    <property type="evidence" value="ECO:0007669"/>
    <property type="project" value="InterPro"/>
</dbReference>
<sequence length="260" mass="29180">MKGPETESLPLRNIKLKISYDGSRFLGWQRQSEQAAGKGRTVQEEIEKALEKMHGHPVPLIGSGRTDSGVHAAGQAANFHTDIARIPPERFVPALNSLLPLDVRIMDSCEAPPSFHARFDARARTYRFFLYCGSRPCAHEMPYVWALGRWPDVRLLNRMASCLRGEIDCSAFTASGDQSKTRTRYLYGARFFPEGEKLVFEISANAFLWKMVRSILGTLIDLERRGAQAGEFSAILESRDRSRAGPTAPGTGLFLWDVRY</sequence>
<dbReference type="Proteomes" id="UP001198163">
    <property type="component" value="Unassembled WGS sequence"/>
</dbReference>
<evidence type="ECO:0000313" key="10">
    <source>
        <dbReference type="Proteomes" id="UP001198163"/>
    </source>
</evidence>
<dbReference type="InterPro" id="IPR020095">
    <property type="entry name" value="PsdUridine_synth_TruA_C"/>
</dbReference>
<evidence type="ECO:0000256" key="5">
    <source>
        <dbReference type="PIRSR" id="PIRSR001430-1"/>
    </source>
</evidence>
<dbReference type="Pfam" id="PF01416">
    <property type="entry name" value="PseudoU_synth_1"/>
    <property type="match status" value="2"/>
</dbReference>
<evidence type="ECO:0000256" key="4">
    <source>
        <dbReference type="HAMAP-Rule" id="MF_00171"/>
    </source>
</evidence>
<dbReference type="GO" id="GO:0160147">
    <property type="term" value="F:tRNA pseudouridine(38-40) synthase activity"/>
    <property type="evidence" value="ECO:0007669"/>
    <property type="project" value="UniProtKB-EC"/>
</dbReference>
<gene>
    <name evidence="4 9" type="primary">truA</name>
    <name evidence="9" type="ORF">K7J14_09320</name>
</gene>
<comment type="function">
    <text evidence="4">Formation of pseudouridine at positions 38, 39 and 40 in the anticodon stem and loop of transfer RNAs.</text>
</comment>
<dbReference type="InterPro" id="IPR020097">
    <property type="entry name" value="PsdUridine_synth_TruA_a/b_dom"/>
</dbReference>
<dbReference type="FunFam" id="3.30.70.580:FF:000001">
    <property type="entry name" value="tRNA pseudouridine synthase A"/>
    <property type="match status" value="1"/>
</dbReference>
<feature type="active site" description="Nucleophile" evidence="4 5">
    <location>
        <position position="67"/>
    </location>
</feature>
<dbReference type="Gene3D" id="3.30.70.580">
    <property type="entry name" value="Pseudouridine synthase I, catalytic domain, N-terminal subdomain"/>
    <property type="match status" value="1"/>
</dbReference>
<dbReference type="PANTHER" id="PTHR11142">
    <property type="entry name" value="PSEUDOURIDYLATE SYNTHASE"/>
    <property type="match status" value="1"/>
</dbReference>
<feature type="domain" description="Pseudouridine synthase I TruA alpha/beta" evidence="8">
    <location>
        <begin position="160"/>
        <end position="260"/>
    </location>
</feature>
<dbReference type="InterPro" id="IPR020103">
    <property type="entry name" value="PsdUridine_synth_cat_dom_sf"/>
</dbReference>
<dbReference type="EC" id="5.4.99.12" evidence="4"/>
<protein>
    <recommendedName>
        <fullName evidence="4">tRNA pseudouridine synthase A</fullName>
        <ecNumber evidence="4">5.4.99.12</ecNumber>
    </recommendedName>
    <alternativeName>
        <fullName evidence="4">tRNA pseudouridine(38-40) synthase</fullName>
    </alternativeName>
    <alternativeName>
        <fullName evidence="4">tRNA pseudouridylate synthase I</fullName>
    </alternativeName>
    <alternativeName>
        <fullName evidence="4">tRNA-uridine isomerase I</fullName>
    </alternativeName>
</protein>
<comment type="caution">
    <text evidence="9">The sequence shown here is derived from an EMBL/GenBank/DDBJ whole genome shotgun (WGS) entry which is preliminary data.</text>
</comment>
<accession>A0AAE3JI97</accession>
<dbReference type="HAMAP" id="MF_00171">
    <property type="entry name" value="TruA"/>
    <property type="match status" value="1"/>
</dbReference>
<evidence type="ECO:0000256" key="2">
    <source>
        <dbReference type="ARBA" id="ARBA00022694"/>
    </source>
</evidence>
<dbReference type="CDD" id="cd02570">
    <property type="entry name" value="PseudoU_synth_EcTruA"/>
    <property type="match status" value="1"/>
</dbReference>
<dbReference type="NCBIfam" id="TIGR00071">
    <property type="entry name" value="hisT_truA"/>
    <property type="match status" value="1"/>
</dbReference>
<evidence type="ECO:0000256" key="3">
    <source>
        <dbReference type="ARBA" id="ARBA00023235"/>
    </source>
</evidence>
<reference evidence="9" key="1">
    <citation type="submission" date="2021-08" db="EMBL/GenBank/DDBJ databases">
        <title>Comparative analyses of Brucepasteria parasyntrophica and Teretinema zuelzerae.</title>
        <authorList>
            <person name="Song Y."/>
            <person name="Brune A."/>
        </authorList>
    </citation>
    <scope>NUCLEOTIDE SEQUENCE</scope>
    <source>
        <strain evidence="9">DSM 1903</strain>
    </source>
</reference>
<dbReference type="EMBL" id="JAINWA010000003">
    <property type="protein sequence ID" value="MCD1654897.1"/>
    <property type="molecule type" value="Genomic_DNA"/>
</dbReference>
<dbReference type="GO" id="GO:0031119">
    <property type="term" value="P:tRNA pseudouridine synthesis"/>
    <property type="evidence" value="ECO:0007669"/>
    <property type="project" value="UniProtKB-UniRule"/>
</dbReference>
<comment type="catalytic activity">
    <reaction evidence="4 7">
        <text>uridine(38/39/40) in tRNA = pseudouridine(38/39/40) in tRNA</text>
        <dbReference type="Rhea" id="RHEA:22376"/>
        <dbReference type="Rhea" id="RHEA-COMP:10085"/>
        <dbReference type="Rhea" id="RHEA-COMP:10087"/>
        <dbReference type="ChEBI" id="CHEBI:65314"/>
        <dbReference type="ChEBI" id="CHEBI:65315"/>
        <dbReference type="EC" id="5.4.99.12"/>
    </reaction>
</comment>
<comment type="subunit">
    <text evidence="4">Homodimer.</text>
</comment>
<dbReference type="SUPFAM" id="SSF55120">
    <property type="entry name" value="Pseudouridine synthase"/>
    <property type="match status" value="1"/>
</dbReference>
<evidence type="ECO:0000259" key="8">
    <source>
        <dbReference type="Pfam" id="PF01416"/>
    </source>
</evidence>
<dbReference type="InterPro" id="IPR020094">
    <property type="entry name" value="TruA/RsuA/RluB/E/F_N"/>
</dbReference>